<evidence type="ECO:0000313" key="2">
    <source>
        <dbReference type="Proteomes" id="UP000276133"/>
    </source>
</evidence>
<dbReference type="EMBL" id="REGN01010903">
    <property type="protein sequence ID" value="RMZ98216.1"/>
    <property type="molecule type" value="Genomic_DNA"/>
</dbReference>
<dbReference type="AlphaFoldDB" id="A0A3M7PGG8"/>
<gene>
    <name evidence="1" type="ORF">BpHYR1_022741</name>
</gene>
<proteinExistence type="predicted"/>
<keyword evidence="2" id="KW-1185">Reference proteome</keyword>
<accession>A0A3M7PGG8</accession>
<protein>
    <submittedName>
        <fullName evidence="1">Uncharacterized protein</fullName>
    </submittedName>
</protein>
<organism evidence="1 2">
    <name type="scientific">Brachionus plicatilis</name>
    <name type="common">Marine rotifer</name>
    <name type="synonym">Brachionus muelleri</name>
    <dbReference type="NCBI Taxonomy" id="10195"/>
    <lineage>
        <taxon>Eukaryota</taxon>
        <taxon>Metazoa</taxon>
        <taxon>Spiralia</taxon>
        <taxon>Gnathifera</taxon>
        <taxon>Rotifera</taxon>
        <taxon>Eurotatoria</taxon>
        <taxon>Monogononta</taxon>
        <taxon>Pseudotrocha</taxon>
        <taxon>Ploima</taxon>
        <taxon>Brachionidae</taxon>
        <taxon>Brachionus</taxon>
    </lineage>
</organism>
<name>A0A3M7PGG8_BRAPC</name>
<reference evidence="1 2" key="1">
    <citation type="journal article" date="2018" name="Sci. Rep.">
        <title>Genomic signatures of local adaptation to the degree of environmental predictability in rotifers.</title>
        <authorList>
            <person name="Franch-Gras L."/>
            <person name="Hahn C."/>
            <person name="Garcia-Roger E.M."/>
            <person name="Carmona M.J."/>
            <person name="Serra M."/>
            <person name="Gomez A."/>
        </authorList>
    </citation>
    <scope>NUCLEOTIDE SEQUENCE [LARGE SCALE GENOMIC DNA]</scope>
    <source>
        <strain evidence="1">HYR1</strain>
    </source>
</reference>
<dbReference type="Proteomes" id="UP000276133">
    <property type="component" value="Unassembled WGS sequence"/>
</dbReference>
<sequence>MRTKKLATTPYHSQTNRQTELVTMKPPEKRRLNYYILSIERVHVRRKTHFDEKLSMVYFKENDLQCLTHKLSRNKWKSPFKVKRIINDVNAKIEQEKGKTKILYINRLNHAENLYQIKEPNRI</sequence>
<evidence type="ECO:0000313" key="1">
    <source>
        <dbReference type="EMBL" id="RMZ98216.1"/>
    </source>
</evidence>
<dbReference type="OrthoDB" id="10159287at2759"/>
<comment type="caution">
    <text evidence="1">The sequence shown here is derived from an EMBL/GenBank/DDBJ whole genome shotgun (WGS) entry which is preliminary data.</text>
</comment>